<accession>A0A7Y9IV55</accession>
<evidence type="ECO:0000259" key="8">
    <source>
        <dbReference type="Pfam" id="PF00296"/>
    </source>
</evidence>
<dbReference type="InterPro" id="IPR051260">
    <property type="entry name" value="Diverse_substr_monoxygenases"/>
</dbReference>
<keyword evidence="2 6" id="KW-0288">FMN</keyword>
<evidence type="ECO:0000256" key="6">
    <source>
        <dbReference type="PIRSR" id="PIRSR000337-1"/>
    </source>
</evidence>
<protein>
    <submittedName>
        <fullName evidence="9">FMN-dependent oxidoreductase (Nitrilotriacetate monooxygenase family)</fullName>
    </submittedName>
</protein>
<evidence type="ECO:0000256" key="5">
    <source>
        <dbReference type="ARBA" id="ARBA00033748"/>
    </source>
</evidence>
<feature type="binding site" evidence="6">
    <location>
        <position position="81"/>
    </location>
    <ligand>
        <name>FMN</name>
        <dbReference type="ChEBI" id="CHEBI:58210"/>
    </ligand>
</feature>
<dbReference type="NCBIfam" id="TIGR03860">
    <property type="entry name" value="FMN_nitrolo"/>
    <property type="match status" value="1"/>
</dbReference>
<evidence type="ECO:0000256" key="1">
    <source>
        <dbReference type="ARBA" id="ARBA00022630"/>
    </source>
</evidence>
<comment type="caution">
    <text evidence="9">The sequence shown here is derived from an EMBL/GenBank/DDBJ whole genome shotgun (WGS) entry which is preliminary data.</text>
</comment>
<dbReference type="GO" id="GO:0016705">
    <property type="term" value="F:oxidoreductase activity, acting on paired donors, with incorporation or reduction of molecular oxygen"/>
    <property type="evidence" value="ECO:0007669"/>
    <property type="project" value="InterPro"/>
</dbReference>
<feature type="domain" description="Luciferase-like" evidence="8">
    <location>
        <begin position="45"/>
        <end position="405"/>
    </location>
</feature>
<dbReference type="InterPro" id="IPR016215">
    <property type="entry name" value="NTA_MOA"/>
</dbReference>
<dbReference type="EMBL" id="JACBYR010000001">
    <property type="protein sequence ID" value="NYE83667.1"/>
    <property type="molecule type" value="Genomic_DNA"/>
</dbReference>
<feature type="compositionally biased region" description="Polar residues" evidence="7">
    <location>
        <begin position="16"/>
        <end position="26"/>
    </location>
</feature>
<feature type="binding site" evidence="6">
    <location>
        <position position="172"/>
    </location>
    <ligand>
        <name>FMN</name>
        <dbReference type="ChEBI" id="CHEBI:58210"/>
    </ligand>
</feature>
<evidence type="ECO:0000256" key="7">
    <source>
        <dbReference type="SAM" id="MobiDB-lite"/>
    </source>
</evidence>
<evidence type="ECO:0000256" key="3">
    <source>
        <dbReference type="ARBA" id="ARBA00023002"/>
    </source>
</evidence>
<sequence length="455" mass="49393">MSRSPSSSGDDAPRASLSTPHATTQSTPRSMVLGLFLHAAGYHVAGWRHPDAVSATEDIAFLTDLCQRAERGKFHLAFLGDGLSATAKTPPSMLARLEPLTLLSAVAVHTRHIGLAATASTTYGQPFHIARQFASLDHISGGRAGWNVVTSASTHDAANFGMHEHPAPEARYARAEEFVDVVKGLWDTWDDRALVRDKAAGRYVDASKMRALDHHGQHFDVAGPLNISRPPQGHPVMIQAGSSGPGQALATRIADIIFTAQSELADAQAFYAGVKQGIAQQGRLPENVFVMPGVMPIVGRTDAEAQERHDHLQSLIDTNNCIAQLSHRFGVDLSALHPDDPLPDTLPQTHGFRSRIELLSSVARRKRLTLRELYRHTAASNGHHLIVGSPTRIADELARWFTQGAADGFNIMAPYFPGAFQDFIDLVIPVLQDRGLFHRDYASTTLRGNLGLARP</sequence>
<dbReference type="SUPFAM" id="SSF51679">
    <property type="entry name" value="Bacterial luciferase-like"/>
    <property type="match status" value="1"/>
</dbReference>
<feature type="region of interest" description="Disordered" evidence="7">
    <location>
        <begin position="1"/>
        <end position="26"/>
    </location>
</feature>
<gene>
    <name evidence="9" type="ORF">FHW18_002938</name>
</gene>
<keyword evidence="4 9" id="KW-0503">Monooxygenase</keyword>
<dbReference type="RefSeq" id="WP_179587449.1">
    <property type="nucleotide sequence ID" value="NZ_JACBYR010000001.1"/>
</dbReference>
<dbReference type="Proteomes" id="UP000542125">
    <property type="component" value="Unassembled WGS sequence"/>
</dbReference>
<dbReference type="InterPro" id="IPR011251">
    <property type="entry name" value="Luciferase-like_dom"/>
</dbReference>
<evidence type="ECO:0000313" key="10">
    <source>
        <dbReference type="Proteomes" id="UP000542125"/>
    </source>
</evidence>
<dbReference type="CDD" id="cd01095">
    <property type="entry name" value="Nitrilotriacetate_monoxgenase"/>
    <property type="match status" value="1"/>
</dbReference>
<organism evidence="9 10">
    <name type="scientific">Pigmentiphaga litoralis</name>
    <dbReference type="NCBI Taxonomy" id="516702"/>
    <lineage>
        <taxon>Bacteria</taxon>
        <taxon>Pseudomonadati</taxon>
        <taxon>Pseudomonadota</taxon>
        <taxon>Betaproteobacteria</taxon>
        <taxon>Burkholderiales</taxon>
        <taxon>Alcaligenaceae</taxon>
        <taxon>Pigmentiphaga</taxon>
    </lineage>
</organism>
<feature type="binding site" evidence="6">
    <location>
        <position position="242"/>
    </location>
    <ligand>
        <name>FMN</name>
        <dbReference type="ChEBI" id="CHEBI:58210"/>
    </ligand>
</feature>
<feature type="binding site" evidence="6">
    <location>
        <position position="118"/>
    </location>
    <ligand>
        <name>FMN</name>
        <dbReference type="ChEBI" id="CHEBI:58210"/>
    </ligand>
</feature>
<dbReference type="InterPro" id="IPR036661">
    <property type="entry name" value="Luciferase-like_sf"/>
</dbReference>
<dbReference type="AlphaFoldDB" id="A0A7Y9IV55"/>
<keyword evidence="10" id="KW-1185">Reference proteome</keyword>
<comment type="similarity">
    <text evidence="5">Belongs to the NtaA/SnaA/DszA monooxygenase family.</text>
</comment>
<name>A0A7Y9IV55_9BURK</name>
<dbReference type="PANTHER" id="PTHR30011">
    <property type="entry name" value="ALKANESULFONATE MONOOXYGENASE-RELATED"/>
    <property type="match status" value="1"/>
</dbReference>
<dbReference type="PANTHER" id="PTHR30011:SF16">
    <property type="entry name" value="C2H2 FINGER DOMAIN TRANSCRIPTION FACTOR (EUROFUNG)-RELATED"/>
    <property type="match status" value="1"/>
</dbReference>
<feature type="binding site" evidence="6">
    <location>
        <position position="243"/>
    </location>
    <ligand>
        <name>FMN</name>
        <dbReference type="ChEBI" id="CHEBI:58210"/>
    </ligand>
</feature>
<reference evidence="9 10" key="1">
    <citation type="submission" date="2020-07" db="EMBL/GenBank/DDBJ databases">
        <title>Genomic Encyclopedia of Type Strains, Phase IV (KMG-V): Genome sequencing to study the core and pangenomes of soil and plant-associated prokaryotes.</title>
        <authorList>
            <person name="Whitman W."/>
        </authorList>
    </citation>
    <scope>NUCLEOTIDE SEQUENCE [LARGE SCALE GENOMIC DNA]</scope>
    <source>
        <strain evidence="9 10">SAS40</strain>
    </source>
</reference>
<dbReference type="Gene3D" id="3.20.20.30">
    <property type="entry name" value="Luciferase-like domain"/>
    <property type="match status" value="1"/>
</dbReference>
<evidence type="ECO:0000256" key="4">
    <source>
        <dbReference type="ARBA" id="ARBA00023033"/>
    </source>
</evidence>
<evidence type="ECO:0000313" key="9">
    <source>
        <dbReference type="EMBL" id="NYE83667.1"/>
    </source>
</evidence>
<dbReference type="PIRSF" id="PIRSF000337">
    <property type="entry name" value="NTA_MOA"/>
    <property type="match status" value="1"/>
</dbReference>
<keyword evidence="3" id="KW-0560">Oxidoreductase</keyword>
<proteinExistence type="inferred from homology"/>
<evidence type="ECO:0000256" key="2">
    <source>
        <dbReference type="ARBA" id="ARBA00022643"/>
    </source>
</evidence>
<dbReference type="GO" id="GO:0004497">
    <property type="term" value="F:monooxygenase activity"/>
    <property type="evidence" value="ECO:0007669"/>
    <property type="project" value="UniProtKB-KW"/>
</dbReference>
<dbReference type="Pfam" id="PF00296">
    <property type="entry name" value="Bac_luciferase"/>
    <property type="match status" value="1"/>
</dbReference>
<keyword evidence="1 6" id="KW-0285">Flavoprotein</keyword>